<keyword evidence="3" id="KW-1185">Reference proteome</keyword>
<sequence>MRLVNNQLIALKIQINQGDLDIIKVYAKFRKSLTHDVKAILSLSLDSDHHVVVALVNLCYTLVRPLGKRSRLAVEKLKEHEMKEKLAENLHKKLETDEEENFERTRELSKKAILESIEDTNGFKYIGGKKKRTHFWNTEVQNAVKDKNDALRKWLKEKTEDSKRNYVTHECKQMNKKKSCGDMGKNSREPED</sequence>
<organism evidence="2 3">
    <name type="scientific">Portunus trituberculatus</name>
    <name type="common">Swimming crab</name>
    <name type="synonym">Neptunus trituberculatus</name>
    <dbReference type="NCBI Taxonomy" id="210409"/>
    <lineage>
        <taxon>Eukaryota</taxon>
        <taxon>Metazoa</taxon>
        <taxon>Ecdysozoa</taxon>
        <taxon>Arthropoda</taxon>
        <taxon>Crustacea</taxon>
        <taxon>Multicrustacea</taxon>
        <taxon>Malacostraca</taxon>
        <taxon>Eumalacostraca</taxon>
        <taxon>Eucarida</taxon>
        <taxon>Decapoda</taxon>
        <taxon>Pleocyemata</taxon>
        <taxon>Brachyura</taxon>
        <taxon>Eubrachyura</taxon>
        <taxon>Portunoidea</taxon>
        <taxon>Portunidae</taxon>
        <taxon>Portuninae</taxon>
        <taxon>Portunus</taxon>
    </lineage>
</organism>
<protein>
    <submittedName>
        <fullName evidence="2">Uncharacterized protein</fullName>
    </submittedName>
</protein>
<accession>A0A5B7D9I4</accession>
<feature type="compositionally biased region" description="Basic and acidic residues" evidence="1">
    <location>
        <begin position="164"/>
        <end position="173"/>
    </location>
</feature>
<evidence type="ECO:0000313" key="3">
    <source>
        <dbReference type="Proteomes" id="UP000324222"/>
    </source>
</evidence>
<proteinExistence type="predicted"/>
<reference evidence="2 3" key="1">
    <citation type="submission" date="2019-05" db="EMBL/GenBank/DDBJ databases">
        <title>Another draft genome of Portunus trituberculatus and its Hox gene families provides insights of decapod evolution.</title>
        <authorList>
            <person name="Jeong J.-H."/>
            <person name="Song I."/>
            <person name="Kim S."/>
            <person name="Choi T."/>
            <person name="Kim D."/>
            <person name="Ryu S."/>
            <person name="Kim W."/>
        </authorList>
    </citation>
    <scope>NUCLEOTIDE SEQUENCE [LARGE SCALE GENOMIC DNA]</scope>
    <source>
        <tissue evidence="2">Muscle</tissue>
    </source>
</reference>
<evidence type="ECO:0000256" key="1">
    <source>
        <dbReference type="SAM" id="MobiDB-lite"/>
    </source>
</evidence>
<feature type="region of interest" description="Disordered" evidence="1">
    <location>
        <begin position="164"/>
        <end position="192"/>
    </location>
</feature>
<evidence type="ECO:0000313" key="2">
    <source>
        <dbReference type="EMBL" id="MPC17988.1"/>
    </source>
</evidence>
<dbReference type="AlphaFoldDB" id="A0A5B7D9I4"/>
<gene>
    <name evidence="2" type="ORF">E2C01_010859</name>
</gene>
<dbReference type="EMBL" id="VSRR010000637">
    <property type="protein sequence ID" value="MPC17988.1"/>
    <property type="molecule type" value="Genomic_DNA"/>
</dbReference>
<comment type="caution">
    <text evidence="2">The sequence shown here is derived from an EMBL/GenBank/DDBJ whole genome shotgun (WGS) entry which is preliminary data.</text>
</comment>
<dbReference type="Proteomes" id="UP000324222">
    <property type="component" value="Unassembled WGS sequence"/>
</dbReference>
<name>A0A5B7D9I4_PORTR</name>